<accession>A0ABD5X8C2</accession>
<dbReference type="Gene3D" id="3.40.250.10">
    <property type="entry name" value="Rhodanese-like domain"/>
    <property type="match status" value="1"/>
</dbReference>
<proteinExistence type="predicted"/>
<feature type="region of interest" description="Disordered" evidence="1">
    <location>
        <begin position="91"/>
        <end position="119"/>
    </location>
</feature>
<dbReference type="CDD" id="cd00158">
    <property type="entry name" value="RHOD"/>
    <property type="match status" value="1"/>
</dbReference>
<dbReference type="PROSITE" id="PS50206">
    <property type="entry name" value="RHODANESE_3"/>
    <property type="match status" value="1"/>
</dbReference>
<feature type="domain" description="Rhodanese" evidence="2">
    <location>
        <begin position="16"/>
        <end position="103"/>
    </location>
</feature>
<dbReference type="InterPro" id="IPR050229">
    <property type="entry name" value="GlpE_sulfurtransferase"/>
</dbReference>
<dbReference type="SUPFAM" id="SSF52821">
    <property type="entry name" value="Rhodanese/Cell cycle control phosphatase"/>
    <property type="match status" value="1"/>
</dbReference>
<dbReference type="PANTHER" id="PTHR43031:SF1">
    <property type="entry name" value="PYRIDINE NUCLEOTIDE-DISULPHIDE OXIDOREDUCTASE"/>
    <property type="match status" value="1"/>
</dbReference>
<protein>
    <submittedName>
        <fullName evidence="3">Rhodanese-like domain-containing protein</fullName>
    </submittedName>
</protein>
<reference evidence="3 4" key="1">
    <citation type="journal article" date="2014" name="Int. J. Syst. Evol. Microbiol.">
        <title>Complete genome sequence of Corynebacterium casei LMG S-19264T (=DSM 44701T), isolated from a smear-ripened cheese.</title>
        <authorList>
            <consortium name="US DOE Joint Genome Institute (JGI-PGF)"/>
            <person name="Walter F."/>
            <person name="Albersmeier A."/>
            <person name="Kalinowski J."/>
            <person name="Ruckert C."/>
        </authorList>
    </citation>
    <scope>NUCLEOTIDE SEQUENCE [LARGE SCALE GENOMIC DNA]</scope>
    <source>
        <strain evidence="3 4">CGMCC 4.7215</strain>
    </source>
</reference>
<dbReference type="InterPro" id="IPR036873">
    <property type="entry name" value="Rhodanese-like_dom_sf"/>
</dbReference>
<evidence type="ECO:0000256" key="1">
    <source>
        <dbReference type="SAM" id="MobiDB-lite"/>
    </source>
</evidence>
<sequence length="119" mass="12994">MVDEIRPSELEPLLETDEEPVIVDIRNQMSFRQHHIPGSQNIPFQQLPQEVEAVRGEDHVVTVCPHGKASIKAARLIASFEGFDGDVESLETGITGWDGPLASDSGQTDEPDESSAAPF</sequence>
<organism evidence="3 4">
    <name type="scientific">Halovenus rubra</name>
    <dbReference type="NCBI Taxonomy" id="869890"/>
    <lineage>
        <taxon>Archaea</taxon>
        <taxon>Methanobacteriati</taxon>
        <taxon>Methanobacteriota</taxon>
        <taxon>Stenosarchaea group</taxon>
        <taxon>Halobacteria</taxon>
        <taxon>Halobacteriales</taxon>
        <taxon>Haloarculaceae</taxon>
        <taxon>Halovenus</taxon>
    </lineage>
</organism>
<evidence type="ECO:0000259" key="2">
    <source>
        <dbReference type="PROSITE" id="PS50206"/>
    </source>
</evidence>
<dbReference type="Pfam" id="PF00581">
    <property type="entry name" value="Rhodanese"/>
    <property type="match status" value="1"/>
</dbReference>
<name>A0ABD5X8C2_9EURY</name>
<dbReference type="SMART" id="SM00450">
    <property type="entry name" value="RHOD"/>
    <property type="match status" value="1"/>
</dbReference>
<dbReference type="PANTHER" id="PTHR43031">
    <property type="entry name" value="FAD-DEPENDENT OXIDOREDUCTASE"/>
    <property type="match status" value="1"/>
</dbReference>
<dbReference type="AlphaFoldDB" id="A0ABD5X8C2"/>
<comment type="caution">
    <text evidence="3">The sequence shown here is derived from an EMBL/GenBank/DDBJ whole genome shotgun (WGS) entry which is preliminary data.</text>
</comment>
<dbReference type="EMBL" id="JBHSZQ010000047">
    <property type="protein sequence ID" value="MFC7126774.1"/>
    <property type="molecule type" value="Genomic_DNA"/>
</dbReference>
<dbReference type="RefSeq" id="WP_267637398.1">
    <property type="nucleotide sequence ID" value="NZ_JAODIY010000009.1"/>
</dbReference>
<gene>
    <name evidence="3" type="ORF">ACFQJ7_12190</name>
</gene>
<evidence type="ECO:0000313" key="4">
    <source>
        <dbReference type="Proteomes" id="UP001596414"/>
    </source>
</evidence>
<dbReference type="InterPro" id="IPR001763">
    <property type="entry name" value="Rhodanese-like_dom"/>
</dbReference>
<evidence type="ECO:0000313" key="3">
    <source>
        <dbReference type="EMBL" id="MFC7126774.1"/>
    </source>
</evidence>
<dbReference type="Proteomes" id="UP001596414">
    <property type="component" value="Unassembled WGS sequence"/>
</dbReference>